<feature type="transmembrane region" description="Helical" evidence="1">
    <location>
        <begin position="94"/>
        <end position="112"/>
    </location>
</feature>
<name>H5SSN0_ACEAU</name>
<evidence type="ECO:0000259" key="2">
    <source>
        <dbReference type="Pfam" id="PF04892"/>
    </source>
</evidence>
<feature type="transmembrane region" description="Helical" evidence="1">
    <location>
        <begin position="66"/>
        <end position="88"/>
    </location>
</feature>
<dbReference type="NCBIfam" id="NF037970">
    <property type="entry name" value="vanZ_1"/>
    <property type="match status" value="1"/>
</dbReference>
<reference evidence="3" key="1">
    <citation type="journal article" date="2005" name="Environ. Microbiol.">
        <title>Genetic and functional properties of uncultivated thermophilic crenarchaeotes from a subsurface gold mine as revealed by analysis of genome fragments.</title>
        <authorList>
            <person name="Nunoura T."/>
            <person name="Hirayama H."/>
            <person name="Takami H."/>
            <person name="Oida H."/>
            <person name="Nishi S."/>
            <person name="Shimamura S."/>
            <person name="Suzuki Y."/>
            <person name="Inagaki F."/>
            <person name="Takai K."/>
            <person name="Nealson K.H."/>
            <person name="Horikoshi K."/>
        </authorList>
    </citation>
    <scope>NUCLEOTIDE SEQUENCE</scope>
</reference>
<keyword evidence="1" id="KW-1133">Transmembrane helix</keyword>
<organism evidence="3">
    <name type="scientific">Acetithermum autotrophicum</name>
    <dbReference type="NCBI Taxonomy" id="1446466"/>
    <lineage>
        <taxon>Bacteria</taxon>
        <taxon>Candidatus Bipolaricaulota</taxon>
        <taxon>Candidatus Acetithermum</taxon>
    </lineage>
</organism>
<protein>
    <submittedName>
        <fullName evidence="3">VanZ family protein</fullName>
    </submittedName>
</protein>
<feature type="domain" description="VanZ-like" evidence="2">
    <location>
        <begin position="41"/>
        <end position="113"/>
    </location>
</feature>
<proteinExistence type="predicted"/>
<keyword evidence="1" id="KW-0812">Transmembrane</keyword>
<dbReference type="Pfam" id="PF04892">
    <property type="entry name" value="VanZ"/>
    <property type="match status" value="1"/>
</dbReference>
<gene>
    <name evidence="3" type="ORF">HGMM_OP3C321</name>
</gene>
<feature type="transmembrane region" description="Helical" evidence="1">
    <location>
        <begin position="5"/>
        <end position="21"/>
    </location>
</feature>
<evidence type="ECO:0000313" key="3">
    <source>
        <dbReference type="EMBL" id="BAL59166.1"/>
    </source>
</evidence>
<reference evidence="3" key="2">
    <citation type="journal article" date="2012" name="PLoS ONE">
        <title>A Deeply Branching Thermophilic Bacterium with an Ancient Acetyl-CoA Pathway Dominates a Subsurface Ecosystem.</title>
        <authorList>
            <person name="Takami H."/>
            <person name="Noguchi H."/>
            <person name="Takaki Y."/>
            <person name="Uchiyama I."/>
            <person name="Toyoda A."/>
            <person name="Nishi S."/>
            <person name="Chee G.-J."/>
            <person name="Arai W."/>
            <person name="Nunoura T."/>
            <person name="Itoh T."/>
            <person name="Hattori M."/>
            <person name="Takai K."/>
        </authorList>
    </citation>
    <scope>NUCLEOTIDE SEQUENCE</scope>
</reference>
<dbReference type="EMBL" id="AP011802">
    <property type="protein sequence ID" value="BAL59166.1"/>
    <property type="molecule type" value="Genomic_DNA"/>
</dbReference>
<dbReference type="AlphaFoldDB" id="H5SSN0"/>
<sequence>MSVRALWWVLFLGYAGVIFWLSDSPLPPGVPFIELPGADRAYHFFEYGLLALLGLQAFSPPTRRRLWGVLVLCWLYGLSDEIHQIWVPGRTADLLDWLVDGLGIFTAGWLWMRWRRL</sequence>
<keyword evidence="1" id="KW-0472">Membrane</keyword>
<feature type="transmembrane region" description="Helical" evidence="1">
    <location>
        <begin position="41"/>
        <end position="59"/>
    </location>
</feature>
<dbReference type="InterPro" id="IPR006976">
    <property type="entry name" value="VanZ-like"/>
</dbReference>
<accession>H5SSN0</accession>
<evidence type="ECO:0000256" key="1">
    <source>
        <dbReference type="SAM" id="Phobius"/>
    </source>
</evidence>